<evidence type="ECO:0000256" key="2">
    <source>
        <dbReference type="ARBA" id="ARBA00022576"/>
    </source>
</evidence>
<dbReference type="PANTHER" id="PTHR42832:SF3">
    <property type="entry name" value="L-GLUTAMINE--4-(METHYLSULFANYL)-2-OXOBUTANOATE AMINOTRANSFERASE"/>
    <property type="match status" value="1"/>
</dbReference>
<evidence type="ECO:0000313" key="6">
    <source>
        <dbReference type="Proteomes" id="UP000542125"/>
    </source>
</evidence>
<comment type="caution">
    <text evidence="5">The sequence shown here is derived from an EMBL/GenBank/DDBJ whole genome shotgun (WGS) entry which is preliminary data.</text>
</comment>
<dbReference type="AlphaFoldDB" id="A0A7Y9IYJ6"/>
<proteinExistence type="predicted"/>
<keyword evidence="3 5" id="KW-0808">Transferase</keyword>
<dbReference type="Pfam" id="PF00155">
    <property type="entry name" value="Aminotran_1_2"/>
    <property type="match status" value="1"/>
</dbReference>
<sequence>MNPRLGALQPYPFEKLRALHAGVVLPADRRPINLSIGEPKHPTPAFIEDAVRDNLKGLSGYPLTRGTDALRSAIANWLMRRYDLPRIDPATQVLPVLGSREALFAFAQTVLDPDANARVLCPNPFYQIYEGSALLAGARPTFINADASRDFAADWDSVSDEVWAETQLIYVCSPGNPAGNVMTLDEWRMLFDRADRHGFVIAADECYSEIYFDEAHPPLGALEAAHRLGRTDFHNLICFSSLSKRSNVPGMRSGFVAGDANLIKQFLLYRTYHGSAMSDVVAAASVAAWNDEAHVIDNRRMYAEKFDAVLPILQPALDVTRPQAAFYLWPRTPGSDTDFARALLEQEAVTVLPGSFLARDASADGRGGNPGTGRIRIALVAPLDECVEAAHRIARFAKAYAAR</sequence>
<dbReference type="PANTHER" id="PTHR42832">
    <property type="entry name" value="AMINO ACID AMINOTRANSFERASE"/>
    <property type="match status" value="1"/>
</dbReference>
<accession>A0A7Y9IYJ6</accession>
<keyword evidence="6" id="KW-1185">Reference proteome</keyword>
<dbReference type="GO" id="GO:0030170">
    <property type="term" value="F:pyridoxal phosphate binding"/>
    <property type="evidence" value="ECO:0007669"/>
    <property type="project" value="InterPro"/>
</dbReference>
<dbReference type="Proteomes" id="UP000542125">
    <property type="component" value="Unassembled WGS sequence"/>
</dbReference>
<evidence type="ECO:0000313" key="5">
    <source>
        <dbReference type="EMBL" id="NYE84544.1"/>
    </source>
</evidence>
<comment type="cofactor">
    <cofactor evidence="1">
        <name>pyridoxal 5'-phosphate</name>
        <dbReference type="ChEBI" id="CHEBI:597326"/>
    </cofactor>
</comment>
<evidence type="ECO:0000256" key="3">
    <source>
        <dbReference type="ARBA" id="ARBA00022679"/>
    </source>
</evidence>
<protein>
    <submittedName>
        <fullName evidence="5">N-succinyldiaminopimelate aminotransferase</fullName>
        <ecNumber evidence="5">2.6.1.17</ecNumber>
    </submittedName>
</protein>
<dbReference type="InterPro" id="IPR015422">
    <property type="entry name" value="PyrdxlP-dep_Trfase_small"/>
</dbReference>
<dbReference type="InterPro" id="IPR050881">
    <property type="entry name" value="LL-DAP_aminotransferase"/>
</dbReference>
<dbReference type="RefSeq" id="WP_179588219.1">
    <property type="nucleotide sequence ID" value="NZ_JACBYR010000001.1"/>
</dbReference>
<dbReference type="Gene3D" id="3.90.1150.10">
    <property type="entry name" value="Aspartate Aminotransferase, domain 1"/>
    <property type="match status" value="1"/>
</dbReference>
<keyword evidence="2 5" id="KW-0032">Aminotransferase</keyword>
<feature type="domain" description="Aminotransferase class I/classII large" evidence="4">
    <location>
        <begin position="31"/>
        <end position="389"/>
    </location>
</feature>
<dbReference type="CDD" id="cd00609">
    <property type="entry name" value="AAT_like"/>
    <property type="match status" value="1"/>
</dbReference>
<evidence type="ECO:0000256" key="1">
    <source>
        <dbReference type="ARBA" id="ARBA00001933"/>
    </source>
</evidence>
<dbReference type="GO" id="GO:0009016">
    <property type="term" value="F:succinyldiaminopimelate transaminase activity"/>
    <property type="evidence" value="ECO:0007669"/>
    <property type="project" value="UniProtKB-EC"/>
</dbReference>
<dbReference type="NCBIfam" id="TIGR03538">
    <property type="entry name" value="DapC_gpp"/>
    <property type="match status" value="1"/>
</dbReference>
<dbReference type="InterPro" id="IPR015421">
    <property type="entry name" value="PyrdxlP-dep_Trfase_major"/>
</dbReference>
<dbReference type="EC" id="2.6.1.17" evidence="5"/>
<evidence type="ECO:0000259" key="4">
    <source>
        <dbReference type="Pfam" id="PF00155"/>
    </source>
</evidence>
<dbReference type="GO" id="GO:0009089">
    <property type="term" value="P:lysine biosynthetic process via diaminopimelate"/>
    <property type="evidence" value="ECO:0007669"/>
    <property type="project" value="InterPro"/>
</dbReference>
<dbReference type="Gene3D" id="3.40.640.10">
    <property type="entry name" value="Type I PLP-dependent aspartate aminotransferase-like (Major domain)"/>
    <property type="match status" value="1"/>
</dbReference>
<dbReference type="InterPro" id="IPR019878">
    <property type="entry name" value="DapC_beta/gammaproteobac"/>
</dbReference>
<dbReference type="InterPro" id="IPR004839">
    <property type="entry name" value="Aminotransferase_I/II_large"/>
</dbReference>
<gene>
    <name evidence="5" type="ORF">FHW18_003815</name>
</gene>
<name>A0A7Y9IYJ6_9BURK</name>
<dbReference type="SUPFAM" id="SSF53383">
    <property type="entry name" value="PLP-dependent transferases"/>
    <property type="match status" value="1"/>
</dbReference>
<dbReference type="EMBL" id="JACBYR010000001">
    <property type="protein sequence ID" value="NYE84544.1"/>
    <property type="molecule type" value="Genomic_DNA"/>
</dbReference>
<reference evidence="5 6" key="1">
    <citation type="submission" date="2020-07" db="EMBL/GenBank/DDBJ databases">
        <title>Genomic Encyclopedia of Type Strains, Phase IV (KMG-V): Genome sequencing to study the core and pangenomes of soil and plant-associated prokaryotes.</title>
        <authorList>
            <person name="Whitman W."/>
        </authorList>
    </citation>
    <scope>NUCLEOTIDE SEQUENCE [LARGE SCALE GENOMIC DNA]</scope>
    <source>
        <strain evidence="5 6">SAS40</strain>
    </source>
</reference>
<dbReference type="InterPro" id="IPR015424">
    <property type="entry name" value="PyrdxlP-dep_Trfase"/>
</dbReference>
<organism evidence="5 6">
    <name type="scientific">Pigmentiphaga litoralis</name>
    <dbReference type="NCBI Taxonomy" id="516702"/>
    <lineage>
        <taxon>Bacteria</taxon>
        <taxon>Pseudomonadati</taxon>
        <taxon>Pseudomonadota</taxon>
        <taxon>Betaproteobacteria</taxon>
        <taxon>Burkholderiales</taxon>
        <taxon>Alcaligenaceae</taxon>
        <taxon>Pigmentiphaga</taxon>
    </lineage>
</organism>